<evidence type="ECO:0000256" key="3">
    <source>
        <dbReference type="PROSITE-ProRule" id="PRU00023"/>
    </source>
</evidence>
<gene>
    <name evidence="5" type="ORF">EGR_04054</name>
</gene>
<feature type="region of interest" description="Disordered" evidence="4">
    <location>
        <begin position="283"/>
        <end position="377"/>
    </location>
</feature>
<keyword evidence="2 3" id="KW-0040">ANK repeat</keyword>
<dbReference type="PANTHER" id="PTHR24171">
    <property type="entry name" value="ANKYRIN REPEAT DOMAIN-CONTAINING PROTEIN 39-RELATED"/>
    <property type="match status" value="1"/>
</dbReference>
<dbReference type="SMART" id="SM00248">
    <property type="entry name" value="ANK"/>
    <property type="match status" value="9"/>
</dbReference>
<dbReference type="InterPro" id="IPR002110">
    <property type="entry name" value="Ankyrin_rpt"/>
</dbReference>
<organism evidence="5 6">
    <name type="scientific">Echinococcus granulosus</name>
    <name type="common">Hydatid tapeworm</name>
    <dbReference type="NCBI Taxonomy" id="6210"/>
    <lineage>
        <taxon>Eukaryota</taxon>
        <taxon>Metazoa</taxon>
        <taxon>Spiralia</taxon>
        <taxon>Lophotrochozoa</taxon>
        <taxon>Platyhelminthes</taxon>
        <taxon>Cestoda</taxon>
        <taxon>Eucestoda</taxon>
        <taxon>Cyclophyllidea</taxon>
        <taxon>Taeniidae</taxon>
        <taxon>Echinococcus</taxon>
        <taxon>Echinococcus granulosus group</taxon>
    </lineage>
</organism>
<sequence length="1007" mass="111138">MSLYFVLCPLFSPPQQGETALLMAVRLGYLRLVQLLLIHGANPRLANNNGTTPLHIASKQGNDEIYNLLVSFGADRYARDSLGDTPPIRQRFILVPQSETSPNIRQAFTLLELVSKDPNLQLVVEINLEKQNLCADRISPSYWLRIVKVAAHVRGCSEPIGCTTTLVAEKSRLLEVEDNTPIYPRQRGELYVICHQILRIESNLQLQQRNQTPRDLNMLAGQNRYFSPSPLLNRSPTPSCLSPPQRSSSPRGQGEVAERMRYLRSQSTSSLRNQTSLIASLRETRSRAMQSQQTYNFNLSAPRANTTSPFNGRPRARKRPNVLARFNISSEGSSSNSSPPLLSQQVPSQPQASKSPSPQMNGSPGGEKSITSDRPPIAPKYIKEVKSKSGVIMCYEPGSIRESYPYENPDALPAVQKGDVEKATEALRWGANVEARDCHGNTLLLIAAEAGNLEMVKLLLKYQADVEAKDLELLDSPLHRAASGGFYEIVAALLSHGADPNARNYDKETPLHKAIRTDGEKCVKLLIATKANVNAQDAFGITPLALAASKGNLYALQLLLHYGADPRLRDYRGTSPLKCAFEAKRYDIISALSTAGADVEETCLRGRTMLHEAAAMGDATMVRVLIEVGLPVSATDDRGNTPLHLACKHGQYDAAELLLEAYAPLHKRNEAGETVRDLAENSGNAALTIVDFRDPNGHADLWTANKSNKTFQEYYLTQLEYSLTRVDLKPDEKPGLIEIIYRSDPRRRHRLVHDGGHIEVKVAVSVRDIAARGLRGGLAFESEISFHKLTILHPDSKLGVGVLLFSNLSLSPTGDFLETTHLVPSLSPSSENAPKRVSYVHLESESLKSVFPGAEITTSLEALRQPSLTRTPVLFRPSPVAHLKSGEGGSKPILVLAGPRLPLEKSSQRRRLHHSLAKALYGVDYEQSYQKTRSGKWKHKPIGIRLQHFAFSVPGQQMADHGAWSMTLTVDVEEKPDLATAAQSNQTAQGLYYWSLFLINWISSLHV</sequence>
<dbReference type="PROSITE" id="PS50088">
    <property type="entry name" value="ANK_REPEAT"/>
    <property type="match status" value="8"/>
</dbReference>
<dbReference type="KEGG" id="egl:EGR_04054"/>
<dbReference type="Gene3D" id="1.25.40.20">
    <property type="entry name" value="Ankyrin repeat-containing domain"/>
    <property type="match status" value="4"/>
</dbReference>
<evidence type="ECO:0000256" key="4">
    <source>
        <dbReference type="SAM" id="MobiDB-lite"/>
    </source>
</evidence>
<dbReference type="AlphaFoldDB" id="W6UIQ8"/>
<feature type="compositionally biased region" description="Low complexity" evidence="4">
    <location>
        <begin position="329"/>
        <end position="359"/>
    </location>
</feature>
<dbReference type="STRING" id="6210.W6UIQ8"/>
<comment type="caution">
    <text evidence="5">The sequence shown here is derived from an EMBL/GenBank/DDBJ whole genome shotgun (WGS) entry which is preliminary data.</text>
</comment>
<keyword evidence="6" id="KW-1185">Reference proteome</keyword>
<feature type="compositionally biased region" description="Polar residues" evidence="4">
    <location>
        <begin position="287"/>
        <end position="310"/>
    </location>
</feature>
<feature type="region of interest" description="Disordered" evidence="4">
    <location>
        <begin position="227"/>
        <end position="257"/>
    </location>
</feature>
<evidence type="ECO:0000313" key="6">
    <source>
        <dbReference type="Proteomes" id="UP000019149"/>
    </source>
</evidence>
<feature type="repeat" description="ANK" evidence="3">
    <location>
        <begin position="49"/>
        <end position="81"/>
    </location>
</feature>
<feature type="repeat" description="ANK" evidence="3">
    <location>
        <begin position="638"/>
        <end position="670"/>
    </location>
</feature>
<dbReference type="EMBL" id="APAU02000024">
    <property type="protein sequence ID" value="EUB61021.1"/>
    <property type="molecule type" value="Genomic_DNA"/>
</dbReference>
<feature type="repeat" description="ANK" evidence="3">
    <location>
        <begin position="16"/>
        <end position="48"/>
    </location>
</feature>
<dbReference type="OrthoDB" id="6264340at2759"/>
<proteinExistence type="predicted"/>
<dbReference type="GeneID" id="36339769"/>
<dbReference type="Pfam" id="PF00023">
    <property type="entry name" value="Ank"/>
    <property type="match status" value="1"/>
</dbReference>
<evidence type="ECO:0000256" key="2">
    <source>
        <dbReference type="ARBA" id="ARBA00023043"/>
    </source>
</evidence>
<accession>W6UIQ8</accession>
<reference evidence="5 6" key="1">
    <citation type="journal article" date="2013" name="Nat. Genet.">
        <title>The genome of the hydatid tapeworm Echinococcus granulosus.</title>
        <authorList>
            <person name="Zheng H."/>
            <person name="Zhang W."/>
            <person name="Zhang L."/>
            <person name="Zhang Z."/>
            <person name="Li J."/>
            <person name="Lu G."/>
            <person name="Zhu Y."/>
            <person name="Wang Y."/>
            <person name="Huang Y."/>
            <person name="Liu J."/>
            <person name="Kang H."/>
            <person name="Chen J."/>
            <person name="Wang L."/>
            <person name="Chen A."/>
            <person name="Yu S."/>
            <person name="Gao Z."/>
            <person name="Jin L."/>
            <person name="Gu W."/>
            <person name="Wang Z."/>
            <person name="Zhao L."/>
            <person name="Shi B."/>
            <person name="Wen H."/>
            <person name="Lin R."/>
            <person name="Jones M.K."/>
            <person name="Brejova B."/>
            <person name="Vinar T."/>
            <person name="Zhao G."/>
            <person name="McManus D.P."/>
            <person name="Chen Z."/>
            <person name="Zhou Y."/>
            <person name="Wang S."/>
        </authorList>
    </citation>
    <scope>NUCLEOTIDE SEQUENCE [LARGE SCALE GENOMIC DNA]</scope>
</reference>
<dbReference type="InterPro" id="IPR036770">
    <property type="entry name" value="Ankyrin_rpt-contain_sf"/>
</dbReference>
<feature type="compositionally biased region" description="Low complexity" evidence="4">
    <location>
        <begin position="242"/>
        <end position="254"/>
    </location>
</feature>
<feature type="repeat" description="ANK" evidence="3">
    <location>
        <begin position="539"/>
        <end position="571"/>
    </location>
</feature>
<dbReference type="CTD" id="36339769"/>
<evidence type="ECO:0000256" key="1">
    <source>
        <dbReference type="ARBA" id="ARBA00022737"/>
    </source>
</evidence>
<dbReference type="PROSITE" id="PS50297">
    <property type="entry name" value="ANK_REP_REGION"/>
    <property type="match status" value="8"/>
</dbReference>
<dbReference type="PANTHER" id="PTHR24171:SF8">
    <property type="entry name" value="BRCA1-ASSOCIATED RING DOMAIN PROTEIN 1"/>
    <property type="match status" value="1"/>
</dbReference>
<keyword evidence="1" id="KW-0677">Repeat</keyword>
<dbReference type="Pfam" id="PF12796">
    <property type="entry name" value="Ank_2"/>
    <property type="match status" value="3"/>
</dbReference>
<feature type="compositionally biased region" description="Polar residues" evidence="4">
    <location>
        <begin position="227"/>
        <end position="240"/>
    </location>
</feature>
<protein>
    <submittedName>
        <fullName evidence="5">Ankyrin repeat protein</fullName>
    </submittedName>
</protein>
<evidence type="ECO:0000313" key="5">
    <source>
        <dbReference type="EMBL" id="EUB61021.1"/>
    </source>
</evidence>
<name>W6UIQ8_ECHGR</name>
<feature type="repeat" description="ANK" evidence="3">
    <location>
        <begin position="473"/>
        <end position="505"/>
    </location>
</feature>
<feature type="repeat" description="ANK" evidence="3">
    <location>
        <begin position="439"/>
        <end position="471"/>
    </location>
</feature>
<dbReference type="RefSeq" id="XP_024352217.1">
    <property type="nucleotide sequence ID" value="XM_024493303.1"/>
</dbReference>
<feature type="repeat" description="ANK" evidence="3">
    <location>
        <begin position="506"/>
        <end position="538"/>
    </location>
</feature>
<dbReference type="PRINTS" id="PR01415">
    <property type="entry name" value="ANKYRIN"/>
</dbReference>
<dbReference type="SUPFAM" id="SSF48403">
    <property type="entry name" value="Ankyrin repeat"/>
    <property type="match status" value="3"/>
</dbReference>
<feature type="repeat" description="ANK" evidence="3">
    <location>
        <begin position="605"/>
        <end position="637"/>
    </location>
</feature>
<dbReference type="Proteomes" id="UP000019149">
    <property type="component" value="Unassembled WGS sequence"/>
</dbReference>